<dbReference type="Pfam" id="PF13577">
    <property type="entry name" value="SnoaL_4"/>
    <property type="match status" value="1"/>
</dbReference>
<proteinExistence type="predicted"/>
<dbReference type="SUPFAM" id="SSF54427">
    <property type="entry name" value="NTF2-like"/>
    <property type="match status" value="1"/>
</dbReference>
<keyword evidence="3" id="KW-1185">Reference proteome</keyword>
<comment type="caution">
    <text evidence="2">The sequence shown here is derived from an EMBL/GenBank/DDBJ whole genome shotgun (WGS) entry which is preliminary data.</text>
</comment>
<evidence type="ECO:0000313" key="2">
    <source>
        <dbReference type="EMBL" id="KAL2051043.1"/>
    </source>
</evidence>
<reference evidence="2 3" key="1">
    <citation type="submission" date="2024-09" db="EMBL/GenBank/DDBJ databases">
        <title>Rethinking Asexuality: The Enigmatic Case of Functional Sexual Genes in Lepraria (Stereocaulaceae).</title>
        <authorList>
            <person name="Doellman M."/>
            <person name="Sun Y."/>
            <person name="Barcenas-Pena A."/>
            <person name="Lumbsch H.T."/>
            <person name="Grewe F."/>
        </authorList>
    </citation>
    <scope>NUCLEOTIDE SEQUENCE [LARGE SCALE GENOMIC DNA]</scope>
    <source>
        <strain evidence="2 3">Grewe 0041</strain>
    </source>
</reference>
<dbReference type="Gene3D" id="3.10.450.50">
    <property type="match status" value="1"/>
</dbReference>
<evidence type="ECO:0000259" key="1">
    <source>
        <dbReference type="Pfam" id="PF13577"/>
    </source>
</evidence>
<accession>A0ABR4AZG7</accession>
<protein>
    <recommendedName>
        <fullName evidence="1">SnoaL-like domain-containing protein</fullName>
    </recommendedName>
</protein>
<dbReference type="Proteomes" id="UP001590951">
    <property type="component" value="Unassembled WGS sequence"/>
</dbReference>
<dbReference type="EMBL" id="JBHFEH010000039">
    <property type="protein sequence ID" value="KAL2051043.1"/>
    <property type="molecule type" value="Genomic_DNA"/>
</dbReference>
<feature type="domain" description="SnoaL-like" evidence="1">
    <location>
        <begin position="65"/>
        <end position="191"/>
    </location>
</feature>
<sequence>MQTYNFLSFSLWLTAITLFSNITLITTYNTYSSLSSTPLPTLPTPIPFSLLPTTYTPATHPQPATLIAQILNTLSLYPLAIDGKNFSALSLVFTENIIANYSPPIGVVSGLSNVMAVLQNSLAPVDTQHSYGTQVVIVEGDGEEGTARSLSYYTASQLGRGTHFGEVLYSYGQYQDTWVKVSDDKWRINTRNLIYMGPNIGNISVFTPQS</sequence>
<evidence type="ECO:0000313" key="3">
    <source>
        <dbReference type="Proteomes" id="UP001590951"/>
    </source>
</evidence>
<dbReference type="InterPro" id="IPR032710">
    <property type="entry name" value="NTF2-like_dom_sf"/>
</dbReference>
<name>A0ABR4AZG7_9LECA</name>
<dbReference type="InterPro" id="IPR037401">
    <property type="entry name" value="SnoaL-like"/>
</dbReference>
<organism evidence="2 3">
    <name type="scientific">Lepraria finkii</name>
    <dbReference type="NCBI Taxonomy" id="1340010"/>
    <lineage>
        <taxon>Eukaryota</taxon>
        <taxon>Fungi</taxon>
        <taxon>Dikarya</taxon>
        <taxon>Ascomycota</taxon>
        <taxon>Pezizomycotina</taxon>
        <taxon>Lecanoromycetes</taxon>
        <taxon>OSLEUM clade</taxon>
        <taxon>Lecanoromycetidae</taxon>
        <taxon>Lecanorales</taxon>
        <taxon>Lecanorineae</taxon>
        <taxon>Stereocaulaceae</taxon>
        <taxon>Lepraria</taxon>
    </lineage>
</organism>
<gene>
    <name evidence="2" type="ORF">ABVK25_008637</name>
</gene>